<evidence type="ECO:0000313" key="8">
    <source>
        <dbReference type="EMBL" id="CAK0867403.1"/>
    </source>
</evidence>
<sequence length="404" mass="43781">MSGEGFLGGPGGAGLAAGRVFLPGAPIPYARSGFVPEFFLAGGRHEDDHVTSLIFVFCCTMYGSLIAAWLLYLKLVPVRKDSCPLRIGMVCASWASCSVGMVVLNVELSRTLEAPALIAMAQMVLGFGAMAAIWGRELLAASRRQLAYWTVVSLFFAGMLCSSMYTMQHISMSLFTVIRNLMPLVALPLEAAVMPVKKRPRIDEWIVISLLVTLAGAVLYAQGVRDVSILGISCACLNMFITVGDKVLQRRLLTQECKDLRAVVCTMVVNLLGMLPCCALALATGQVRELPKHKSDWTDPRVVTLLCFSGVIGIGIGALSFEVQRHLSVTSFMILHNFPEIAVIFISVVIFGDTMGSWVSCSGLLVSLLGGFMYSRLQMRPDAEEEPLVDERRSDAKAQKACVA</sequence>
<protein>
    <recommendedName>
        <fullName evidence="7">Sugar phosphate transporter domain-containing protein</fullName>
    </recommendedName>
</protein>
<dbReference type="EMBL" id="CAUYUJ010016640">
    <property type="protein sequence ID" value="CAK0867403.1"/>
    <property type="molecule type" value="Genomic_DNA"/>
</dbReference>
<comment type="caution">
    <text evidence="8">The sequence shown here is derived from an EMBL/GenBank/DDBJ whole genome shotgun (WGS) entry which is preliminary data.</text>
</comment>
<accession>A0ABN9V3N2</accession>
<dbReference type="PANTHER" id="PTHR11132">
    <property type="entry name" value="SOLUTE CARRIER FAMILY 35"/>
    <property type="match status" value="1"/>
</dbReference>
<keyword evidence="9" id="KW-1185">Reference proteome</keyword>
<feature type="transmembrane region" description="Helical" evidence="6">
    <location>
        <begin position="333"/>
        <end position="351"/>
    </location>
</feature>
<evidence type="ECO:0000256" key="6">
    <source>
        <dbReference type="SAM" id="Phobius"/>
    </source>
</evidence>
<evidence type="ECO:0000256" key="2">
    <source>
        <dbReference type="ARBA" id="ARBA00022692"/>
    </source>
</evidence>
<feature type="transmembrane region" description="Helical" evidence="6">
    <location>
        <begin position="172"/>
        <end position="193"/>
    </location>
</feature>
<reference evidence="8" key="1">
    <citation type="submission" date="2023-10" db="EMBL/GenBank/DDBJ databases">
        <authorList>
            <person name="Chen Y."/>
            <person name="Shah S."/>
            <person name="Dougan E. K."/>
            <person name="Thang M."/>
            <person name="Chan C."/>
        </authorList>
    </citation>
    <scope>NUCLEOTIDE SEQUENCE [LARGE SCALE GENOMIC DNA]</scope>
</reference>
<feature type="transmembrane region" description="Helical" evidence="6">
    <location>
        <begin position="116"/>
        <end position="134"/>
    </location>
</feature>
<feature type="transmembrane region" description="Helical" evidence="6">
    <location>
        <begin position="85"/>
        <end position="104"/>
    </location>
</feature>
<feature type="domain" description="Sugar phosphate transporter" evidence="7">
    <location>
        <begin position="86"/>
        <end position="375"/>
    </location>
</feature>
<feature type="transmembrane region" description="Helical" evidence="6">
    <location>
        <begin position="260"/>
        <end position="282"/>
    </location>
</feature>
<feature type="transmembrane region" description="Helical" evidence="6">
    <location>
        <begin position="146"/>
        <end position="166"/>
    </location>
</feature>
<name>A0ABN9V3N2_9DINO</name>
<keyword evidence="3 6" id="KW-1133">Transmembrane helix</keyword>
<feature type="transmembrane region" description="Helical" evidence="6">
    <location>
        <begin position="53"/>
        <end position="73"/>
    </location>
</feature>
<evidence type="ECO:0000256" key="1">
    <source>
        <dbReference type="ARBA" id="ARBA00004141"/>
    </source>
</evidence>
<evidence type="ECO:0000256" key="5">
    <source>
        <dbReference type="SAM" id="MobiDB-lite"/>
    </source>
</evidence>
<feature type="transmembrane region" description="Helical" evidence="6">
    <location>
        <begin position="302"/>
        <end position="321"/>
    </location>
</feature>
<feature type="transmembrane region" description="Helical" evidence="6">
    <location>
        <begin position="229"/>
        <end position="248"/>
    </location>
</feature>
<dbReference type="InterPro" id="IPR050186">
    <property type="entry name" value="TPT_transporter"/>
</dbReference>
<evidence type="ECO:0000256" key="4">
    <source>
        <dbReference type="ARBA" id="ARBA00023136"/>
    </source>
</evidence>
<feature type="transmembrane region" description="Helical" evidence="6">
    <location>
        <begin position="357"/>
        <end position="374"/>
    </location>
</feature>
<evidence type="ECO:0000259" key="7">
    <source>
        <dbReference type="Pfam" id="PF03151"/>
    </source>
</evidence>
<feature type="region of interest" description="Disordered" evidence="5">
    <location>
        <begin position="385"/>
        <end position="404"/>
    </location>
</feature>
<comment type="subcellular location">
    <subcellularLocation>
        <location evidence="1">Membrane</location>
        <topology evidence="1">Multi-pass membrane protein</topology>
    </subcellularLocation>
</comment>
<organism evidence="8 9">
    <name type="scientific">Prorocentrum cordatum</name>
    <dbReference type="NCBI Taxonomy" id="2364126"/>
    <lineage>
        <taxon>Eukaryota</taxon>
        <taxon>Sar</taxon>
        <taxon>Alveolata</taxon>
        <taxon>Dinophyceae</taxon>
        <taxon>Prorocentrales</taxon>
        <taxon>Prorocentraceae</taxon>
        <taxon>Prorocentrum</taxon>
    </lineage>
</organism>
<feature type="compositionally biased region" description="Basic and acidic residues" evidence="5">
    <location>
        <begin position="389"/>
        <end position="398"/>
    </location>
</feature>
<keyword evidence="2 6" id="KW-0812">Transmembrane</keyword>
<dbReference type="InterPro" id="IPR004853">
    <property type="entry name" value="Sugar_P_trans_dom"/>
</dbReference>
<evidence type="ECO:0000256" key="3">
    <source>
        <dbReference type="ARBA" id="ARBA00022989"/>
    </source>
</evidence>
<proteinExistence type="predicted"/>
<feature type="transmembrane region" description="Helical" evidence="6">
    <location>
        <begin position="205"/>
        <end position="223"/>
    </location>
</feature>
<dbReference type="Proteomes" id="UP001189429">
    <property type="component" value="Unassembled WGS sequence"/>
</dbReference>
<evidence type="ECO:0000313" key="9">
    <source>
        <dbReference type="Proteomes" id="UP001189429"/>
    </source>
</evidence>
<keyword evidence="4 6" id="KW-0472">Membrane</keyword>
<dbReference type="Pfam" id="PF03151">
    <property type="entry name" value="TPT"/>
    <property type="match status" value="1"/>
</dbReference>
<gene>
    <name evidence="8" type="ORF">PCOR1329_LOCUS54351</name>
</gene>